<dbReference type="EMBL" id="LLXH01001376">
    <property type="protein sequence ID" value="PKC59237.1"/>
    <property type="molecule type" value="Genomic_DNA"/>
</dbReference>
<proteinExistence type="predicted"/>
<evidence type="ECO:0000313" key="2">
    <source>
        <dbReference type="Proteomes" id="UP000232688"/>
    </source>
</evidence>
<dbReference type="Proteomes" id="UP000232688">
    <property type="component" value="Unassembled WGS sequence"/>
</dbReference>
<comment type="caution">
    <text evidence="1">The sequence shown here is derived from an EMBL/GenBank/DDBJ whole genome shotgun (WGS) entry which is preliminary data.</text>
</comment>
<reference evidence="1 2" key="1">
    <citation type="submission" date="2017-10" db="EMBL/GenBank/DDBJ databases">
        <title>Extensive intraspecific genome diversity in a model arbuscular mycorrhizal fungus.</title>
        <authorList>
            <person name="Chen E.C.H."/>
            <person name="Morin E."/>
            <person name="Baudet D."/>
            <person name="Noel J."/>
            <person name="Ndikumana S."/>
            <person name="Charron P."/>
            <person name="St-Onge C."/>
            <person name="Giorgi J."/>
            <person name="Grigoriev I.V."/>
            <person name="Roux C."/>
            <person name="Martin F.M."/>
            <person name="Corradi N."/>
        </authorList>
    </citation>
    <scope>NUCLEOTIDE SEQUENCE [LARGE SCALE GENOMIC DNA]</scope>
    <source>
        <strain evidence="1 2">A1</strain>
    </source>
</reference>
<gene>
    <name evidence="1" type="ORF">RhiirA1_469762</name>
</gene>
<name>A0A2N0R7F4_9GLOM</name>
<reference evidence="1 2" key="2">
    <citation type="submission" date="2017-10" db="EMBL/GenBank/DDBJ databases">
        <title>Genome analyses suggest a sexual origin of heterokaryosis in a supposedly ancient asexual fungus.</title>
        <authorList>
            <person name="Corradi N."/>
            <person name="Sedzielewska K."/>
            <person name="Noel J."/>
            <person name="Charron P."/>
            <person name="Farinelli L."/>
            <person name="Marton T."/>
            <person name="Kruger M."/>
            <person name="Pelin A."/>
            <person name="Brachmann A."/>
            <person name="Corradi N."/>
        </authorList>
    </citation>
    <scope>NUCLEOTIDE SEQUENCE [LARGE SCALE GENOMIC DNA]</scope>
    <source>
        <strain evidence="1 2">A1</strain>
    </source>
</reference>
<dbReference type="AlphaFoldDB" id="A0A2N0R7F4"/>
<protein>
    <submittedName>
        <fullName evidence="1">Uncharacterized protein</fullName>
    </submittedName>
</protein>
<sequence>MTILEQKRVTDFENLSDISVSLFSIFIENEINLHTLEIEILGSIYHCTCIDNILGLILKNPNFIHNIRNLNLYFGNSYVGGSKYTLMKNRISQIINLHQNLKKIMLGYDSSIPLYQSLLSEDFNCSNTLNTIIFHYVSLNSL</sequence>
<dbReference type="VEuPathDB" id="FungiDB:RhiirA1_469762"/>
<evidence type="ECO:0000313" key="1">
    <source>
        <dbReference type="EMBL" id="PKC59237.1"/>
    </source>
</evidence>
<organism evidence="1 2">
    <name type="scientific">Rhizophagus irregularis</name>
    <dbReference type="NCBI Taxonomy" id="588596"/>
    <lineage>
        <taxon>Eukaryota</taxon>
        <taxon>Fungi</taxon>
        <taxon>Fungi incertae sedis</taxon>
        <taxon>Mucoromycota</taxon>
        <taxon>Glomeromycotina</taxon>
        <taxon>Glomeromycetes</taxon>
        <taxon>Glomerales</taxon>
        <taxon>Glomeraceae</taxon>
        <taxon>Rhizophagus</taxon>
    </lineage>
</organism>
<accession>A0A2N0R7F4</accession>